<name>A0A2U2PEC9_9SPHI</name>
<feature type="transmembrane region" description="Helical" evidence="2">
    <location>
        <begin position="32"/>
        <end position="56"/>
    </location>
</feature>
<reference evidence="3 4" key="1">
    <citation type="submission" date="2018-04" db="EMBL/GenBank/DDBJ databases">
        <title>Pedobacter chongqingensis sp. nov., isolated from a rottenly hemp rope.</title>
        <authorList>
            <person name="Cai Y."/>
        </authorList>
    </citation>
    <scope>NUCLEOTIDE SEQUENCE [LARGE SCALE GENOMIC DNA]</scope>
    <source>
        <strain evidence="3 4">FJ4-8</strain>
    </source>
</reference>
<keyword evidence="4" id="KW-1185">Reference proteome</keyword>
<organism evidence="3 4">
    <name type="scientific">Pararcticibacter amylolyticus</name>
    <dbReference type="NCBI Taxonomy" id="2173175"/>
    <lineage>
        <taxon>Bacteria</taxon>
        <taxon>Pseudomonadati</taxon>
        <taxon>Bacteroidota</taxon>
        <taxon>Sphingobacteriia</taxon>
        <taxon>Sphingobacteriales</taxon>
        <taxon>Sphingobacteriaceae</taxon>
        <taxon>Pararcticibacter</taxon>
    </lineage>
</organism>
<sequence>MNKYLKRGLFLIISGVALNILGYVIKRQEWGLYGWAMILGTILFGIGFLFAFYSVVRKVEYKGLKEERAAEAERKAQRKAERKKLKQQREFNMQ</sequence>
<comment type="caution">
    <text evidence="3">The sequence shown here is derived from an EMBL/GenBank/DDBJ whole genome shotgun (WGS) entry which is preliminary data.</text>
</comment>
<evidence type="ECO:0000256" key="1">
    <source>
        <dbReference type="SAM" id="MobiDB-lite"/>
    </source>
</evidence>
<evidence type="ECO:0000313" key="4">
    <source>
        <dbReference type="Proteomes" id="UP000245647"/>
    </source>
</evidence>
<gene>
    <name evidence="3" type="ORF">DDR33_17130</name>
</gene>
<dbReference type="RefSeq" id="WP_109417022.1">
    <property type="nucleotide sequence ID" value="NZ_QEAS01000014.1"/>
</dbReference>
<protein>
    <recommendedName>
        <fullName evidence="5">Signal peptidase</fullName>
    </recommendedName>
</protein>
<dbReference type="EMBL" id="QEAS01000014">
    <property type="protein sequence ID" value="PWG79479.1"/>
    <property type="molecule type" value="Genomic_DNA"/>
</dbReference>
<dbReference type="AlphaFoldDB" id="A0A2U2PEC9"/>
<evidence type="ECO:0000256" key="2">
    <source>
        <dbReference type="SAM" id="Phobius"/>
    </source>
</evidence>
<dbReference type="Proteomes" id="UP000245647">
    <property type="component" value="Unassembled WGS sequence"/>
</dbReference>
<dbReference type="OrthoDB" id="713823at2"/>
<feature type="region of interest" description="Disordered" evidence="1">
    <location>
        <begin position="75"/>
        <end position="94"/>
    </location>
</feature>
<keyword evidence="2" id="KW-0472">Membrane</keyword>
<proteinExistence type="predicted"/>
<keyword evidence="2" id="KW-0812">Transmembrane</keyword>
<evidence type="ECO:0000313" key="3">
    <source>
        <dbReference type="EMBL" id="PWG79479.1"/>
    </source>
</evidence>
<keyword evidence="2" id="KW-1133">Transmembrane helix</keyword>
<evidence type="ECO:0008006" key="5">
    <source>
        <dbReference type="Google" id="ProtNLM"/>
    </source>
</evidence>
<accession>A0A2U2PEC9</accession>